<dbReference type="GO" id="GO:0009055">
    <property type="term" value="F:electron transfer activity"/>
    <property type="evidence" value="ECO:0007669"/>
    <property type="project" value="TreeGrafter"/>
</dbReference>
<dbReference type="Proteomes" id="UP000094936">
    <property type="component" value="Unassembled WGS sequence"/>
</dbReference>
<dbReference type="EMBL" id="LYBM01000025">
    <property type="protein sequence ID" value="ODA32234.1"/>
    <property type="molecule type" value="Genomic_DNA"/>
</dbReference>
<dbReference type="AlphaFoldDB" id="A0A1C3EG97"/>
<gene>
    <name evidence="3" type="ORF">A8L45_13645</name>
</gene>
<accession>A0A1C3EG97</accession>
<feature type="domain" description="Flavodoxin-like fold" evidence="2">
    <location>
        <begin position="7"/>
        <end position="168"/>
    </location>
</feature>
<dbReference type="STRING" id="1080227.A8L45_13645"/>
<dbReference type="OrthoDB" id="9798454at2"/>
<dbReference type="InterPro" id="IPR046980">
    <property type="entry name" value="KefG/KefF"/>
</dbReference>
<dbReference type="RefSeq" id="WP_068903195.1">
    <property type="nucleotide sequence ID" value="NZ_JBHUIF010000016.1"/>
</dbReference>
<sequence length="208" mass="23912">MTNTNRKVLILFAHPSQGRSEANYPLYRAAATLSNVTVVDLYAEYPTYHIDIEREQRRLLDHDVVIFQFPLFWYSTPSILKEWMDLVLEYGFAYGEGGIALHGKILLCAITAGGREEAYCKQGMNHFTVRELLRPIEQTANLIGMTYVPPFALFGSRSARDEGRLNSHTTNYIDLVNALIERRFDITKSRDYDKLNNKLDELIMGRTL</sequence>
<dbReference type="GO" id="GO:0003955">
    <property type="term" value="F:NAD(P)H dehydrogenase (quinone) activity"/>
    <property type="evidence" value="ECO:0007669"/>
    <property type="project" value="TreeGrafter"/>
</dbReference>
<dbReference type="PANTHER" id="PTHR47307">
    <property type="entry name" value="GLUTATHIONE-REGULATED POTASSIUM-EFFLUX SYSTEM ANCILLARY PROTEIN KEFG"/>
    <property type="match status" value="1"/>
</dbReference>
<proteinExistence type="predicted"/>
<evidence type="ECO:0000313" key="4">
    <source>
        <dbReference type="Proteomes" id="UP000094936"/>
    </source>
</evidence>
<evidence type="ECO:0000259" key="2">
    <source>
        <dbReference type="Pfam" id="PF02525"/>
    </source>
</evidence>
<comment type="caution">
    <text evidence="3">The sequence shown here is derived from an EMBL/GenBank/DDBJ whole genome shotgun (WGS) entry which is preliminary data.</text>
</comment>
<dbReference type="SUPFAM" id="SSF52218">
    <property type="entry name" value="Flavoproteins"/>
    <property type="match status" value="1"/>
</dbReference>
<organism evidence="3 4">
    <name type="scientific">Veronia pacifica</name>
    <dbReference type="NCBI Taxonomy" id="1080227"/>
    <lineage>
        <taxon>Bacteria</taxon>
        <taxon>Pseudomonadati</taxon>
        <taxon>Pseudomonadota</taxon>
        <taxon>Gammaproteobacteria</taxon>
        <taxon>Vibrionales</taxon>
        <taxon>Vibrionaceae</taxon>
        <taxon>Veronia</taxon>
    </lineage>
</organism>
<reference evidence="3 4" key="1">
    <citation type="submission" date="2016-05" db="EMBL/GenBank/DDBJ databases">
        <title>Genomic Taxonomy of the Vibrionaceae.</title>
        <authorList>
            <person name="Gomez-Gil B."/>
            <person name="Enciso-Ibarra J."/>
        </authorList>
    </citation>
    <scope>NUCLEOTIDE SEQUENCE [LARGE SCALE GENOMIC DNA]</scope>
    <source>
        <strain evidence="3 4">CAIM 1920</strain>
    </source>
</reference>
<dbReference type="InterPro" id="IPR003680">
    <property type="entry name" value="Flavodoxin_fold"/>
</dbReference>
<dbReference type="InterPro" id="IPR029039">
    <property type="entry name" value="Flavoprotein-like_sf"/>
</dbReference>
<keyword evidence="1" id="KW-0560">Oxidoreductase</keyword>
<protein>
    <submittedName>
        <fullName evidence="3">Potassium transporter KefG</fullName>
    </submittedName>
</protein>
<evidence type="ECO:0000256" key="1">
    <source>
        <dbReference type="ARBA" id="ARBA00023002"/>
    </source>
</evidence>
<name>A0A1C3EG97_9GAMM</name>
<dbReference type="Pfam" id="PF02525">
    <property type="entry name" value="Flavodoxin_2"/>
    <property type="match status" value="1"/>
</dbReference>
<dbReference type="PANTHER" id="PTHR47307:SF1">
    <property type="entry name" value="GLUTATHIONE-REGULATED POTASSIUM-EFFLUX SYSTEM ANCILLARY PROTEIN KEFG"/>
    <property type="match status" value="1"/>
</dbReference>
<dbReference type="GO" id="GO:0010181">
    <property type="term" value="F:FMN binding"/>
    <property type="evidence" value="ECO:0007669"/>
    <property type="project" value="TreeGrafter"/>
</dbReference>
<dbReference type="Gene3D" id="3.40.50.360">
    <property type="match status" value="1"/>
</dbReference>
<evidence type="ECO:0000313" key="3">
    <source>
        <dbReference type="EMBL" id="ODA32234.1"/>
    </source>
</evidence>
<keyword evidence="4" id="KW-1185">Reference proteome</keyword>